<accession>A0ABP7K9L8</accession>
<sequence length="54" mass="5753">MNVVIFIVSLAIFVLGLWLFGLAFTVTAGMLPIFFGGILCVALAVAIPTNLLRD</sequence>
<proteinExistence type="predicted"/>
<gene>
    <name evidence="2" type="ORF">GCM10022381_09060</name>
</gene>
<dbReference type="RefSeq" id="WP_345062693.1">
    <property type="nucleotide sequence ID" value="NZ_BAABCN010000002.1"/>
</dbReference>
<protein>
    <submittedName>
        <fullName evidence="2">Uncharacterized protein</fullName>
    </submittedName>
</protein>
<evidence type="ECO:0000313" key="3">
    <source>
        <dbReference type="Proteomes" id="UP001501803"/>
    </source>
</evidence>
<evidence type="ECO:0000313" key="2">
    <source>
        <dbReference type="EMBL" id="GAA3867784.1"/>
    </source>
</evidence>
<comment type="caution">
    <text evidence="2">The sequence shown here is derived from an EMBL/GenBank/DDBJ whole genome shotgun (WGS) entry which is preliminary data.</text>
</comment>
<name>A0ABP7K9L8_9MICO</name>
<keyword evidence="1" id="KW-1133">Transmembrane helix</keyword>
<organism evidence="2 3">
    <name type="scientific">Leifsonia kafniensis</name>
    <dbReference type="NCBI Taxonomy" id="475957"/>
    <lineage>
        <taxon>Bacteria</taxon>
        <taxon>Bacillati</taxon>
        <taxon>Actinomycetota</taxon>
        <taxon>Actinomycetes</taxon>
        <taxon>Micrococcales</taxon>
        <taxon>Microbacteriaceae</taxon>
        <taxon>Leifsonia</taxon>
    </lineage>
</organism>
<evidence type="ECO:0000256" key="1">
    <source>
        <dbReference type="SAM" id="Phobius"/>
    </source>
</evidence>
<dbReference type="Proteomes" id="UP001501803">
    <property type="component" value="Unassembled WGS sequence"/>
</dbReference>
<keyword evidence="3" id="KW-1185">Reference proteome</keyword>
<keyword evidence="1" id="KW-0472">Membrane</keyword>
<keyword evidence="1" id="KW-0812">Transmembrane</keyword>
<reference evidence="3" key="1">
    <citation type="journal article" date="2019" name="Int. J. Syst. Evol. Microbiol.">
        <title>The Global Catalogue of Microorganisms (GCM) 10K type strain sequencing project: providing services to taxonomists for standard genome sequencing and annotation.</title>
        <authorList>
            <consortium name="The Broad Institute Genomics Platform"/>
            <consortium name="The Broad Institute Genome Sequencing Center for Infectious Disease"/>
            <person name="Wu L."/>
            <person name="Ma J."/>
        </authorList>
    </citation>
    <scope>NUCLEOTIDE SEQUENCE [LARGE SCALE GENOMIC DNA]</scope>
    <source>
        <strain evidence="3">JCM 17021</strain>
    </source>
</reference>
<feature type="transmembrane region" description="Helical" evidence="1">
    <location>
        <begin position="33"/>
        <end position="52"/>
    </location>
</feature>
<dbReference type="EMBL" id="BAABCN010000002">
    <property type="protein sequence ID" value="GAA3867784.1"/>
    <property type="molecule type" value="Genomic_DNA"/>
</dbReference>